<dbReference type="EMBL" id="CP021324">
    <property type="protein sequence ID" value="ARS64320.1"/>
    <property type="molecule type" value="Genomic_DNA"/>
</dbReference>
<dbReference type="AlphaFoldDB" id="A0A2Z2HSX6"/>
<organism evidence="1 2">
    <name type="scientific">Candidatus Nitrosomarinus catalinensis</name>
    <dbReference type="NCBI Taxonomy" id="1898749"/>
    <lineage>
        <taxon>Archaea</taxon>
        <taxon>Nitrososphaerota</taxon>
        <taxon>Nitrososphaeria</taxon>
        <taxon>Nitrosopumilales</taxon>
        <taxon>Nitrosopumilaceae</taxon>
        <taxon>Candidatus Nitrosomarinus</taxon>
    </lineage>
</organism>
<evidence type="ECO:0000313" key="1">
    <source>
        <dbReference type="EMBL" id="ARS64320.1"/>
    </source>
</evidence>
<proteinExistence type="predicted"/>
<reference evidence="1 2" key="1">
    <citation type="journal article" date="2017" name="Environ. Microbiol.">
        <title>Genome and epigenome of a novel marine Thaumarchaeota strain suggest viral infection, phosphorothioation DNA modification and multiple restriction systems.</title>
        <authorList>
            <person name="Ahlgren N.A."/>
            <person name="Chen Y."/>
            <person name="Needham D.M."/>
            <person name="Parada A.E."/>
            <person name="Sachdeva R."/>
            <person name="Trinh V."/>
            <person name="Chen T."/>
            <person name="Fuhrman J.A."/>
        </authorList>
    </citation>
    <scope>NUCLEOTIDE SEQUENCE [LARGE SCALE GENOMIC DNA]</scope>
    <source>
        <strain evidence="1 2">SPOT01</strain>
    </source>
</reference>
<gene>
    <name evidence="1" type="ORF">NMSP_0699</name>
</gene>
<dbReference type="RefSeq" id="WP_192866214.1">
    <property type="nucleotide sequence ID" value="NZ_CP021324.1"/>
</dbReference>
<dbReference type="Proteomes" id="UP000249949">
    <property type="component" value="Chromosome"/>
</dbReference>
<name>A0A2Z2HSX6_9ARCH</name>
<sequence length="79" mass="9465">MGLLYTKFYMDFDDEEWNQISNNPIVFQTKKDNVSLEIEDTSHKSYKLIFKDGGKINMFRVTGKFRLTWDDEDLFKLSK</sequence>
<dbReference type="OrthoDB" id="4385at2157"/>
<dbReference type="KEGG" id="nct:NMSP_0699"/>
<evidence type="ECO:0000313" key="2">
    <source>
        <dbReference type="Proteomes" id="UP000249949"/>
    </source>
</evidence>
<protein>
    <submittedName>
        <fullName evidence="1">Uncharacterized protein</fullName>
    </submittedName>
</protein>
<keyword evidence="2" id="KW-1185">Reference proteome</keyword>
<dbReference type="GeneID" id="32901181"/>
<accession>A0A2Z2HSX6</accession>